<proteinExistence type="predicted"/>
<evidence type="ECO:0000313" key="1">
    <source>
        <dbReference type="EMBL" id="CAG8777006.1"/>
    </source>
</evidence>
<dbReference type="Proteomes" id="UP000789702">
    <property type="component" value="Unassembled WGS sequence"/>
</dbReference>
<feature type="non-terminal residue" evidence="1">
    <location>
        <position position="84"/>
    </location>
</feature>
<dbReference type="EMBL" id="CAJVPU010060456">
    <property type="protein sequence ID" value="CAG8777006.1"/>
    <property type="molecule type" value="Genomic_DNA"/>
</dbReference>
<evidence type="ECO:0000313" key="2">
    <source>
        <dbReference type="Proteomes" id="UP000789702"/>
    </source>
</evidence>
<reference evidence="1" key="1">
    <citation type="submission" date="2021-06" db="EMBL/GenBank/DDBJ databases">
        <authorList>
            <person name="Kallberg Y."/>
            <person name="Tangrot J."/>
            <person name="Rosling A."/>
        </authorList>
    </citation>
    <scope>NUCLEOTIDE SEQUENCE</scope>
    <source>
        <strain evidence="1">IL203A</strain>
    </source>
</reference>
<protein>
    <submittedName>
        <fullName evidence="1">1355_t:CDS:1</fullName>
    </submittedName>
</protein>
<name>A0ACA9R4I4_9GLOM</name>
<feature type="non-terminal residue" evidence="1">
    <location>
        <position position="1"/>
    </location>
</feature>
<sequence>KEAEWNRFFEYQTLSTCVGIASVSSEILPAVDHILLEYLMLQILSIELDLSVIGLDDENENVDDRFTEDVYDTKQILLKSMISK</sequence>
<gene>
    <name evidence="1" type="ORF">DHETER_LOCUS16178</name>
</gene>
<accession>A0ACA9R4I4</accession>
<organism evidence="1 2">
    <name type="scientific">Dentiscutata heterogama</name>
    <dbReference type="NCBI Taxonomy" id="1316150"/>
    <lineage>
        <taxon>Eukaryota</taxon>
        <taxon>Fungi</taxon>
        <taxon>Fungi incertae sedis</taxon>
        <taxon>Mucoromycota</taxon>
        <taxon>Glomeromycotina</taxon>
        <taxon>Glomeromycetes</taxon>
        <taxon>Diversisporales</taxon>
        <taxon>Gigasporaceae</taxon>
        <taxon>Dentiscutata</taxon>
    </lineage>
</organism>
<keyword evidence="2" id="KW-1185">Reference proteome</keyword>
<comment type="caution">
    <text evidence="1">The sequence shown here is derived from an EMBL/GenBank/DDBJ whole genome shotgun (WGS) entry which is preliminary data.</text>
</comment>